<dbReference type="EMBL" id="CP065592">
    <property type="protein sequence ID" value="QPQ55955.1"/>
    <property type="molecule type" value="Genomic_DNA"/>
</dbReference>
<protein>
    <submittedName>
        <fullName evidence="4">Methyltransferase domain-containing protein</fullName>
    </submittedName>
</protein>
<feature type="domain" description="Methyltransferase type 11" evidence="3">
    <location>
        <begin position="52"/>
        <end position="135"/>
    </location>
</feature>
<reference evidence="4 5" key="1">
    <citation type="submission" date="2020-11" db="EMBL/GenBank/DDBJ databases">
        <title>Genome seq and assembly of Sphingosinicella sp.</title>
        <authorList>
            <person name="Chhetri G."/>
        </authorList>
    </citation>
    <scope>NUCLEOTIDE SEQUENCE [LARGE SCALE GENOMIC DNA]</scope>
    <source>
        <strain evidence="4 5">UDD2</strain>
    </source>
</reference>
<keyword evidence="1 4" id="KW-0489">Methyltransferase</keyword>
<dbReference type="Gene3D" id="3.40.50.150">
    <property type="entry name" value="Vaccinia Virus protein VP39"/>
    <property type="match status" value="1"/>
</dbReference>
<dbReference type="InterPro" id="IPR013216">
    <property type="entry name" value="Methyltransf_11"/>
</dbReference>
<dbReference type="CDD" id="cd02440">
    <property type="entry name" value="AdoMet_MTases"/>
    <property type="match status" value="1"/>
</dbReference>
<proteinExistence type="predicted"/>
<dbReference type="KEGG" id="sflv:IC614_05080"/>
<accession>A0A7T2GLB2</accession>
<evidence type="ECO:0000313" key="5">
    <source>
        <dbReference type="Proteomes" id="UP000594873"/>
    </source>
</evidence>
<organism evidence="4 5">
    <name type="scientific">Allosphingosinicella flava</name>
    <dbReference type="NCBI Taxonomy" id="2771430"/>
    <lineage>
        <taxon>Bacteria</taxon>
        <taxon>Pseudomonadati</taxon>
        <taxon>Pseudomonadota</taxon>
        <taxon>Alphaproteobacteria</taxon>
        <taxon>Sphingomonadales</taxon>
        <taxon>Sphingomonadaceae</taxon>
        <taxon>Allosphingosinicella</taxon>
    </lineage>
</organism>
<dbReference type="InterPro" id="IPR050602">
    <property type="entry name" value="Malonyl-ACP_OMT"/>
</dbReference>
<dbReference type="Pfam" id="PF08241">
    <property type="entry name" value="Methyltransf_11"/>
    <property type="match status" value="1"/>
</dbReference>
<gene>
    <name evidence="4" type="ORF">IC614_05080</name>
</gene>
<dbReference type="InterPro" id="IPR029063">
    <property type="entry name" value="SAM-dependent_MTases_sf"/>
</dbReference>
<evidence type="ECO:0000259" key="3">
    <source>
        <dbReference type="Pfam" id="PF08241"/>
    </source>
</evidence>
<evidence type="ECO:0000256" key="2">
    <source>
        <dbReference type="ARBA" id="ARBA00022679"/>
    </source>
</evidence>
<dbReference type="PANTHER" id="PTHR13090:SF1">
    <property type="entry name" value="ARGININE-HYDROXYLASE NDUFAF5, MITOCHONDRIAL"/>
    <property type="match status" value="1"/>
</dbReference>
<name>A0A7T2GLB2_9SPHN</name>
<dbReference type="AlphaFoldDB" id="A0A7T2GLB2"/>
<dbReference type="RefSeq" id="WP_200972815.1">
    <property type="nucleotide sequence ID" value="NZ_CP065592.1"/>
</dbReference>
<evidence type="ECO:0000313" key="4">
    <source>
        <dbReference type="EMBL" id="QPQ55955.1"/>
    </source>
</evidence>
<dbReference type="GO" id="GO:0032259">
    <property type="term" value="P:methylation"/>
    <property type="evidence" value="ECO:0007669"/>
    <property type="project" value="UniProtKB-KW"/>
</dbReference>
<dbReference type="SUPFAM" id="SSF53335">
    <property type="entry name" value="S-adenosyl-L-methionine-dependent methyltransferases"/>
    <property type="match status" value="1"/>
</dbReference>
<dbReference type="GO" id="GO:0008168">
    <property type="term" value="F:methyltransferase activity"/>
    <property type="evidence" value="ECO:0007669"/>
    <property type="project" value="UniProtKB-KW"/>
</dbReference>
<keyword evidence="5" id="KW-1185">Reference proteome</keyword>
<evidence type="ECO:0000256" key="1">
    <source>
        <dbReference type="ARBA" id="ARBA00022603"/>
    </source>
</evidence>
<dbReference type="Proteomes" id="UP000594873">
    <property type="component" value="Chromosome"/>
</dbReference>
<dbReference type="PANTHER" id="PTHR13090">
    <property type="entry name" value="ARGININE-HYDROXYLASE NDUFAF5, MITOCHONDRIAL"/>
    <property type="match status" value="1"/>
</dbReference>
<sequence>MSIDTPFDRALRRLRRDRAQPRFASADYLHRLAADELLDRLDLVKRDFRDVLDLGCGGGYLTGQLRARGMTVTPLDAGARFAEAAGGICADEDKLAFPPESFDLVMSVGVLDSVNDLPGALTLIRRALRPDGLFLAAFAGARSLPALRAAMMAADESAGAAAPHIHPQIDLRAAGDLLTRAGFALPVADSAAVPVRFPHLMGLVSDLRAMGATNVLANRPRRPVLKAGLLAALSRFSELADPDGKTGETFEIIYLSGWAPAPDQPQPAPRGSGRVSLADALKGAVPGRP</sequence>
<keyword evidence="2 4" id="KW-0808">Transferase</keyword>